<dbReference type="PANTHER" id="PTHR35789:SF1">
    <property type="entry name" value="SPORE GERMINATION PROTEIN B3"/>
    <property type="match status" value="1"/>
</dbReference>
<dbReference type="PROSITE" id="PS51257">
    <property type="entry name" value="PROKAR_LIPOPROTEIN"/>
    <property type="match status" value="1"/>
</dbReference>
<reference evidence="12" key="1">
    <citation type="journal article" date="2019" name="Int. J. Syst. Evol. Microbiol.">
        <title>The Global Catalogue of Microorganisms (GCM) 10K type strain sequencing project: providing services to taxonomists for standard genome sequencing and annotation.</title>
        <authorList>
            <consortium name="The Broad Institute Genomics Platform"/>
            <consortium name="The Broad Institute Genome Sequencing Center for Infectious Disease"/>
            <person name="Wu L."/>
            <person name="Ma J."/>
        </authorList>
    </citation>
    <scope>NUCLEOTIDE SEQUENCE [LARGE SCALE GENOMIC DNA]</scope>
    <source>
        <strain evidence="12">KCTC 33792</strain>
    </source>
</reference>
<keyword evidence="12" id="KW-1185">Reference proteome</keyword>
<gene>
    <name evidence="11" type="ORF">ACFSUB_12310</name>
</gene>
<protein>
    <submittedName>
        <fullName evidence="11">Ger(X)C family spore germination protein</fullName>
    </submittedName>
</protein>
<evidence type="ECO:0000256" key="6">
    <source>
        <dbReference type="ARBA" id="ARBA00023139"/>
    </source>
</evidence>
<comment type="similarity">
    <text evidence="2">Belongs to the GerABKC lipoprotein family.</text>
</comment>
<evidence type="ECO:0000256" key="2">
    <source>
        <dbReference type="ARBA" id="ARBA00007886"/>
    </source>
</evidence>
<dbReference type="InterPro" id="IPR057336">
    <property type="entry name" value="GerAC_N"/>
</dbReference>
<evidence type="ECO:0000259" key="9">
    <source>
        <dbReference type="Pfam" id="PF05504"/>
    </source>
</evidence>
<evidence type="ECO:0000313" key="11">
    <source>
        <dbReference type="EMBL" id="MFD2706250.1"/>
    </source>
</evidence>
<evidence type="ECO:0000256" key="1">
    <source>
        <dbReference type="ARBA" id="ARBA00004635"/>
    </source>
</evidence>
<name>A0ABW5T609_9BACI</name>
<evidence type="ECO:0000259" key="10">
    <source>
        <dbReference type="Pfam" id="PF25198"/>
    </source>
</evidence>
<keyword evidence="5" id="KW-0472">Membrane</keyword>
<dbReference type="InterPro" id="IPR046953">
    <property type="entry name" value="Spore_GerAC-like_C"/>
</dbReference>
<comment type="subcellular location">
    <subcellularLocation>
        <location evidence="1">Membrane</location>
        <topology evidence="1">Lipid-anchor</topology>
    </subcellularLocation>
</comment>
<dbReference type="NCBIfam" id="TIGR02887">
    <property type="entry name" value="spore_ger_x_C"/>
    <property type="match status" value="1"/>
</dbReference>
<evidence type="ECO:0000256" key="4">
    <source>
        <dbReference type="ARBA" id="ARBA00022729"/>
    </source>
</evidence>
<accession>A0ABW5T609</accession>
<comment type="caution">
    <text evidence="11">The sequence shown here is derived from an EMBL/GenBank/DDBJ whole genome shotgun (WGS) entry which is preliminary data.</text>
</comment>
<dbReference type="PANTHER" id="PTHR35789">
    <property type="entry name" value="SPORE GERMINATION PROTEIN B3"/>
    <property type="match status" value="1"/>
</dbReference>
<proteinExistence type="inferred from homology"/>
<evidence type="ECO:0000313" key="12">
    <source>
        <dbReference type="Proteomes" id="UP001597520"/>
    </source>
</evidence>
<keyword evidence="3" id="KW-0309">Germination</keyword>
<organism evidence="11 12">
    <name type="scientific">Salibacterium lacus</name>
    <dbReference type="NCBI Taxonomy" id="1898109"/>
    <lineage>
        <taxon>Bacteria</taxon>
        <taxon>Bacillati</taxon>
        <taxon>Bacillota</taxon>
        <taxon>Bacilli</taxon>
        <taxon>Bacillales</taxon>
        <taxon>Bacillaceae</taxon>
    </lineage>
</organism>
<dbReference type="Pfam" id="PF25198">
    <property type="entry name" value="Spore_GerAC_N"/>
    <property type="match status" value="1"/>
</dbReference>
<keyword evidence="4 8" id="KW-0732">Signal</keyword>
<feature type="domain" description="Spore germination GerAC-like C-terminal" evidence="9">
    <location>
        <begin position="228"/>
        <end position="393"/>
    </location>
</feature>
<dbReference type="InterPro" id="IPR008844">
    <property type="entry name" value="Spore_GerAC-like"/>
</dbReference>
<dbReference type="Proteomes" id="UP001597520">
    <property type="component" value="Unassembled WGS sequence"/>
</dbReference>
<keyword evidence="6" id="KW-0564">Palmitate</keyword>
<sequence length="405" mass="44755">MKTKLYCLVSALLTIVLLSGCWSNQELPDLALVSATGIDLEDDGRYTVTVQVINPGNVAGEGMQGTGGSESPPVSTYTESGWNLTEINRKMSKKVSRRIYYAHTNLVVISEKLAEEKGIQPVFDVLERDHEFRSSAQVVISHQSDAEDIMKTLSSIDKVPANKIINTMRSTEKAWGEHVSVNIRELVAKLVSPGEAPVVTTFHTIENQGETLQSIQQTNPAGRLEAAGLAIFKNGRMVDMTTGETSKGIVWLLDKVKTTAVSVDWNEEKHAAVFDLVRQQTKVSADLGKGGDVRMKVNIAAEGNASEVKQPINLASPGVLNKMEQKVEETIKQSILHAVDKAQELETDILGFGEAVHQANPDKWKKWEGEWDESYFPEVQVDVSVDVFIRRTGLRNESFHRNLSR</sequence>
<dbReference type="RefSeq" id="WP_380713551.1">
    <property type="nucleotide sequence ID" value="NZ_JBHUML010000003.1"/>
</dbReference>
<dbReference type="Gene3D" id="3.30.300.210">
    <property type="entry name" value="Nutrient germinant receptor protein C, domain 3"/>
    <property type="match status" value="1"/>
</dbReference>
<feature type="chain" id="PRO_5046362283" evidence="8">
    <location>
        <begin position="25"/>
        <end position="405"/>
    </location>
</feature>
<dbReference type="Pfam" id="PF05504">
    <property type="entry name" value="Spore_GerAC"/>
    <property type="match status" value="1"/>
</dbReference>
<evidence type="ECO:0000256" key="5">
    <source>
        <dbReference type="ARBA" id="ARBA00023136"/>
    </source>
</evidence>
<keyword evidence="7" id="KW-0449">Lipoprotein</keyword>
<evidence type="ECO:0000256" key="7">
    <source>
        <dbReference type="ARBA" id="ARBA00023288"/>
    </source>
</evidence>
<feature type="domain" description="Spore germination protein N-terminal" evidence="10">
    <location>
        <begin position="25"/>
        <end position="201"/>
    </location>
</feature>
<dbReference type="InterPro" id="IPR038501">
    <property type="entry name" value="Spore_GerAC_C_sf"/>
</dbReference>
<evidence type="ECO:0000256" key="8">
    <source>
        <dbReference type="SAM" id="SignalP"/>
    </source>
</evidence>
<evidence type="ECO:0000256" key="3">
    <source>
        <dbReference type="ARBA" id="ARBA00022544"/>
    </source>
</evidence>
<feature type="signal peptide" evidence="8">
    <location>
        <begin position="1"/>
        <end position="24"/>
    </location>
</feature>
<dbReference type="EMBL" id="JBHUML010000003">
    <property type="protein sequence ID" value="MFD2706250.1"/>
    <property type="molecule type" value="Genomic_DNA"/>
</dbReference>